<feature type="transmembrane region" description="Helical" evidence="1">
    <location>
        <begin position="85"/>
        <end position="107"/>
    </location>
</feature>
<feature type="domain" description="CAAX prenyl protease 2/Lysostaphin resistance protein A-like" evidence="2">
    <location>
        <begin position="136"/>
        <end position="221"/>
    </location>
</feature>
<dbReference type="EMBL" id="ARYK01000001">
    <property type="protein sequence ID" value="KCZ94043.1"/>
    <property type="molecule type" value="Genomic_DNA"/>
</dbReference>
<feature type="transmembrane region" description="Helical" evidence="1">
    <location>
        <begin position="185"/>
        <end position="204"/>
    </location>
</feature>
<feature type="transmembrane region" description="Helical" evidence="1">
    <location>
        <begin position="210"/>
        <end position="230"/>
    </location>
</feature>
<keyword evidence="1" id="KW-0812">Transmembrane</keyword>
<dbReference type="eggNOG" id="COG1266">
    <property type="taxonomic scope" value="Bacteria"/>
</dbReference>
<protein>
    <submittedName>
        <fullName evidence="3">CAAX amino protease</fullName>
    </submittedName>
</protein>
<feature type="transmembrane region" description="Helical" evidence="1">
    <location>
        <begin position="6"/>
        <end position="24"/>
    </location>
</feature>
<sequence length="240" mass="26065">MNVALGDWALLAFLAVFVPVWGWFDHRSFLRRERAADTDILSAEYIKTIGFHAVMAGSVLGTWFVLGRDWTPLGFTPLNLSGHFWIGSLIAGALLMGMVLNFLGGMVSGKGDAARIKAYAKLAPFLPKTGRQHRWGMALSVSAGIAEEIAYRGFVMWLLAFFMPVYAVIAVQAIIFGLAHAYQGWGGAVGTAILGAVIGVVYWATGSLFLPIMLHMLVDAMSLSVAYFTFRRQAGREAGV</sequence>
<evidence type="ECO:0000256" key="1">
    <source>
        <dbReference type="SAM" id="Phobius"/>
    </source>
</evidence>
<dbReference type="Proteomes" id="UP000025171">
    <property type="component" value="Unassembled WGS sequence"/>
</dbReference>
<dbReference type="OrthoDB" id="7632478at2"/>
<evidence type="ECO:0000259" key="2">
    <source>
        <dbReference type="Pfam" id="PF02517"/>
    </source>
</evidence>
<reference evidence="3 4" key="1">
    <citation type="journal article" date="2014" name="Antonie Van Leeuwenhoek">
        <title>Hyphomonas beringensis sp. nov. and Hyphomonas chukchiensis sp. nov., isolated from surface seawater of the Bering Sea and Chukchi Sea.</title>
        <authorList>
            <person name="Li C."/>
            <person name="Lai Q."/>
            <person name="Li G."/>
            <person name="Dong C."/>
            <person name="Wang J."/>
            <person name="Liao Y."/>
            <person name="Shao Z."/>
        </authorList>
    </citation>
    <scope>NUCLEOTIDE SEQUENCE [LARGE SCALE GENOMIC DNA]</scope>
    <source>
        <strain evidence="3 4">MHS-2</strain>
    </source>
</reference>
<dbReference type="PANTHER" id="PTHR43592">
    <property type="entry name" value="CAAX AMINO TERMINAL PROTEASE"/>
    <property type="match status" value="1"/>
</dbReference>
<keyword evidence="1" id="KW-1133">Transmembrane helix</keyword>
<comment type="caution">
    <text evidence="3">The sequence shown here is derived from an EMBL/GenBank/DDBJ whole genome shotgun (WGS) entry which is preliminary data.</text>
</comment>
<dbReference type="PATRIC" id="fig|1280950.3.peg.344"/>
<organism evidence="3 4">
    <name type="scientific">Hyphomonas johnsonii MHS-2</name>
    <dbReference type="NCBI Taxonomy" id="1280950"/>
    <lineage>
        <taxon>Bacteria</taxon>
        <taxon>Pseudomonadati</taxon>
        <taxon>Pseudomonadota</taxon>
        <taxon>Alphaproteobacteria</taxon>
        <taxon>Hyphomonadales</taxon>
        <taxon>Hyphomonadaceae</taxon>
        <taxon>Hyphomonas</taxon>
    </lineage>
</organism>
<proteinExistence type="predicted"/>
<dbReference type="GO" id="GO:0080120">
    <property type="term" value="P:CAAX-box protein maturation"/>
    <property type="evidence" value="ECO:0007669"/>
    <property type="project" value="UniProtKB-ARBA"/>
</dbReference>
<dbReference type="RefSeq" id="WP_051617971.1">
    <property type="nucleotide sequence ID" value="NZ_ARYK01000001.1"/>
</dbReference>
<name>A0A059FUE8_9PROT</name>
<keyword evidence="4" id="KW-1185">Reference proteome</keyword>
<evidence type="ECO:0000313" key="3">
    <source>
        <dbReference type="EMBL" id="KCZ94043.1"/>
    </source>
</evidence>
<feature type="transmembrane region" description="Helical" evidence="1">
    <location>
        <begin position="45"/>
        <end position="65"/>
    </location>
</feature>
<keyword evidence="3" id="KW-0378">Hydrolase</keyword>
<dbReference type="GO" id="GO:0006508">
    <property type="term" value="P:proteolysis"/>
    <property type="evidence" value="ECO:0007669"/>
    <property type="project" value="UniProtKB-KW"/>
</dbReference>
<dbReference type="AlphaFoldDB" id="A0A059FUE8"/>
<dbReference type="InterPro" id="IPR003675">
    <property type="entry name" value="Rce1/LyrA-like_dom"/>
</dbReference>
<feature type="transmembrane region" description="Helical" evidence="1">
    <location>
        <begin position="157"/>
        <end position="178"/>
    </location>
</feature>
<keyword evidence="3" id="KW-0645">Protease</keyword>
<dbReference type="PANTHER" id="PTHR43592:SF15">
    <property type="entry name" value="CAAX AMINO TERMINAL PROTEASE FAMILY PROTEIN"/>
    <property type="match status" value="1"/>
</dbReference>
<accession>A0A059FUE8</accession>
<gene>
    <name evidence="3" type="ORF">HJO_01670</name>
</gene>
<dbReference type="Pfam" id="PF02517">
    <property type="entry name" value="Rce1-like"/>
    <property type="match status" value="1"/>
</dbReference>
<keyword evidence="1" id="KW-0472">Membrane</keyword>
<evidence type="ECO:0000313" key="4">
    <source>
        <dbReference type="Proteomes" id="UP000025171"/>
    </source>
</evidence>
<dbReference type="GO" id="GO:0004175">
    <property type="term" value="F:endopeptidase activity"/>
    <property type="evidence" value="ECO:0007669"/>
    <property type="project" value="UniProtKB-ARBA"/>
</dbReference>
<dbReference type="STRING" id="1280950.HJO_01670"/>